<evidence type="ECO:0000259" key="3">
    <source>
        <dbReference type="Pfam" id="PF12455"/>
    </source>
</evidence>
<feature type="compositionally biased region" description="Polar residues" evidence="2">
    <location>
        <begin position="1149"/>
        <end position="1165"/>
    </location>
</feature>
<feature type="region of interest" description="Disordered" evidence="2">
    <location>
        <begin position="456"/>
        <end position="476"/>
    </location>
</feature>
<evidence type="ECO:0000256" key="2">
    <source>
        <dbReference type="SAM" id="MobiDB-lite"/>
    </source>
</evidence>
<dbReference type="Proteomes" id="UP000054324">
    <property type="component" value="Unassembled WGS sequence"/>
</dbReference>
<feature type="compositionally biased region" description="Polar residues" evidence="2">
    <location>
        <begin position="67"/>
        <end position="77"/>
    </location>
</feature>
<sequence>MISGATGYSTAAVQPNYCKGLRAQVKPSPLTRTIKPPTHSAGSRSAGDQAEDKVRASYEQGLFDQPSPASLSPSMQRRTPAGGKPTEKPVPSPATKIPEAGPSKGVPQRQSPATSKLTTGTPDVPKPSIPTSPAPSIATGASEPQKISAPQPSSIASVPTSEMSAFSPSVSAGGKHSPDTELELTNLRAEIQTLTEQVEALRAKREEDRQRLQEMERMKIQFTQLEENRRLMREQAAELQRNLAQIKTEKAEVQEAFDRYREEMSDLVENMEMATLDKEMAEEKLDSLKSELEALKEQVEELTLENQILKEESEVTVLESEVSQLTTEKERLSTELKQSLEQMIELKEQVDAALGADQMVGQLTQRNLELEEKLDRLTEERNDLEALCEMNDELQENARETERELREEIEQGRVKIGQLARHLDATRETVADYEKTLGKFRDLVTELQAQNADLRRSLADGQRQQQESVQQKSLAQVPPETLLSTTSLISQTKTMAKMIEAELRRMEAEFSTAHVQRLTAFLPESFIRRGGDNDALLVLLLVDRLAAKSNILATHLTERYPLPSCIPGQAKTQPVLTPSDTGSAGTGLDSAKQADDIRLPGSAQPLPPMTKNKAEFYSFITCTVYLLRRWAALLAHYKQVLSGCSMELYLKLGSLYGEMAAHEQSIDRLLELCKKDQLDENTSLEPLLASIGYFVQLRSVHLANEPVLDCYTKLLDFVSCVLAASDALATDSTALMLLTGQQLDSLEQAATEAAASVGGPMGITGDHQPTTTTTSSAGSPGGLLGLLMDVIRFATVTRITARRVRRRLPKDRNTQPISFSSDVSTNLDRTVSLLSDVVAVLRETTRKSGRLTVRQVEDSGDLKPNTVFTECLVEAVKERFSAGPSSSVQPDLSIRTYLGQVRELVAQVALAMENGEYDFDGTKQPKPQEPYTLRAIAYKQAQADLEGCRAKLEIKEEEVRELQMTIKSRANELSEMSVRLGLAEKRLENAGKGNEEKPQEPYTLRAIAYKQAQADLEGCRAKLEIKEEEVRELQMTIKSRANELSEMSVRLGLAEKRLENAGKGNEEKVSRLEQRLEQMEAQQKRQEHEHEQTVDALQADLEALEQEKAELKEKLKSLSKKALLEGLIKMPIASGSPGSRQSPSPGSSDVQKGTQPQATPSTPSSRGLGRDSAFMLTEIDALREALRGMMAENSRLRGEKMKLQLQSLKPLKRPPVRRRAPPDGITGDTVTTSDAENIPPPKTSSLWKISQQLSDLQQQIYSVMAHPKVVLLPQPVGAKLTSPSSGAGDSSEQVPSTTAPSSSTPSATSQLLKQTAYLVQLKDELEQLQRKANEAMKVELPQGFIRGDFTSFPSSRLQEILTPAEPSETDKLVSRLILPRHDESSPAVVKLSLSSSQIRSMHAHLLSMH</sequence>
<dbReference type="PANTHER" id="PTHR23159:SF31">
    <property type="entry name" value="CENTROSOME-ASSOCIATED PROTEIN CEP250 ISOFORM X1"/>
    <property type="match status" value="1"/>
</dbReference>
<feature type="domain" description="Dynein associated protein" evidence="3">
    <location>
        <begin position="454"/>
        <end position="748"/>
    </location>
</feature>
<feature type="compositionally biased region" description="Low complexity" evidence="2">
    <location>
        <begin position="462"/>
        <end position="476"/>
    </location>
</feature>
<feature type="compositionally biased region" description="Polar residues" evidence="2">
    <location>
        <begin position="148"/>
        <end position="170"/>
    </location>
</feature>
<dbReference type="KEGG" id="ovi:T265_08193"/>
<feature type="region of interest" description="Disordered" evidence="2">
    <location>
        <begin position="1131"/>
        <end position="1172"/>
    </location>
</feature>
<dbReference type="GeneID" id="20322372"/>
<keyword evidence="5" id="KW-1185">Reference proteome</keyword>
<feature type="coiled-coil region" evidence="1">
    <location>
        <begin position="1311"/>
        <end position="1338"/>
    </location>
</feature>
<accession>A0A074Z9Y6</accession>
<reference evidence="4 5" key="1">
    <citation type="submission" date="2013-11" db="EMBL/GenBank/DDBJ databases">
        <title>Opisthorchis viverrini - life in the bile duct.</title>
        <authorList>
            <person name="Young N.D."/>
            <person name="Nagarajan N."/>
            <person name="Lin S.J."/>
            <person name="Korhonen P.K."/>
            <person name="Jex A.R."/>
            <person name="Hall R.S."/>
            <person name="Safavi-Hemami H."/>
            <person name="Kaewkong W."/>
            <person name="Bertrand D."/>
            <person name="Gao S."/>
            <person name="Seet Q."/>
            <person name="Wongkham S."/>
            <person name="Teh B.T."/>
            <person name="Wongkham C."/>
            <person name="Intapan P.M."/>
            <person name="Maleewong W."/>
            <person name="Yang X."/>
            <person name="Hu M."/>
            <person name="Wang Z."/>
            <person name="Hofmann A."/>
            <person name="Sternberg P.W."/>
            <person name="Tan P."/>
            <person name="Wang J."/>
            <person name="Gasser R.B."/>
        </authorList>
    </citation>
    <scope>NUCLEOTIDE SEQUENCE [LARGE SCALE GENOMIC DNA]</scope>
</reference>
<evidence type="ECO:0000313" key="5">
    <source>
        <dbReference type="Proteomes" id="UP000054324"/>
    </source>
</evidence>
<dbReference type="STRING" id="6198.A0A074Z9Y6"/>
<feature type="compositionally biased region" description="Low complexity" evidence="2">
    <location>
        <begin position="1295"/>
        <end position="1309"/>
    </location>
</feature>
<feature type="compositionally biased region" description="Polar residues" evidence="2">
    <location>
        <begin position="108"/>
        <end position="121"/>
    </location>
</feature>
<feature type="compositionally biased region" description="Pro residues" evidence="2">
    <location>
        <begin position="124"/>
        <end position="133"/>
    </location>
</feature>
<evidence type="ECO:0000313" key="4">
    <source>
        <dbReference type="EMBL" id="KER24061.1"/>
    </source>
</evidence>
<feature type="region of interest" description="Disordered" evidence="2">
    <location>
        <begin position="1213"/>
        <end position="1240"/>
    </location>
</feature>
<feature type="compositionally biased region" description="Polar residues" evidence="2">
    <location>
        <begin position="1281"/>
        <end position="1294"/>
    </location>
</feature>
<name>A0A074Z9Y6_OPIVI</name>
<dbReference type="EMBL" id="KL596824">
    <property type="protein sequence ID" value="KER24061.1"/>
    <property type="molecule type" value="Genomic_DNA"/>
</dbReference>
<gene>
    <name evidence="4" type="ORF">T265_08193</name>
</gene>
<keyword evidence="1" id="KW-0175">Coiled coil</keyword>
<evidence type="ECO:0000256" key="1">
    <source>
        <dbReference type="SAM" id="Coils"/>
    </source>
</evidence>
<dbReference type="CTD" id="20322372"/>
<feature type="coiled-coil region" evidence="1">
    <location>
        <begin position="1009"/>
        <end position="1121"/>
    </location>
</feature>
<feature type="coiled-coil region" evidence="1">
    <location>
        <begin position="938"/>
        <end position="972"/>
    </location>
</feature>
<feature type="region of interest" description="Disordered" evidence="2">
    <location>
        <begin position="24"/>
        <end position="179"/>
    </location>
</feature>
<dbReference type="RefSeq" id="XP_009172186.1">
    <property type="nucleotide sequence ID" value="XM_009173922.1"/>
</dbReference>
<feature type="region of interest" description="Disordered" evidence="2">
    <location>
        <begin position="1280"/>
        <end position="1309"/>
    </location>
</feature>
<dbReference type="InterPro" id="IPR022157">
    <property type="entry name" value="Dynactin"/>
</dbReference>
<organism evidence="4 5">
    <name type="scientific">Opisthorchis viverrini</name>
    <name type="common">Southeast Asian liver fluke</name>
    <dbReference type="NCBI Taxonomy" id="6198"/>
    <lineage>
        <taxon>Eukaryota</taxon>
        <taxon>Metazoa</taxon>
        <taxon>Spiralia</taxon>
        <taxon>Lophotrochozoa</taxon>
        <taxon>Platyhelminthes</taxon>
        <taxon>Trematoda</taxon>
        <taxon>Digenea</taxon>
        <taxon>Opisthorchiida</taxon>
        <taxon>Opisthorchiata</taxon>
        <taxon>Opisthorchiidae</taxon>
        <taxon>Opisthorchis</taxon>
    </lineage>
</organism>
<proteinExistence type="predicted"/>
<dbReference type="OrthoDB" id="2130750at2759"/>
<dbReference type="Pfam" id="PF12455">
    <property type="entry name" value="Dynactin"/>
    <property type="match status" value="1"/>
</dbReference>
<dbReference type="PANTHER" id="PTHR23159">
    <property type="entry name" value="CENTROSOMAL PROTEIN 2"/>
    <property type="match status" value="1"/>
</dbReference>
<protein>
    <recommendedName>
        <fullName evidence="3">Dynein associated protein domain-containing protein</fullName>
    </recommendedName>
</protein>
<feature type="compositionally biased region" description="Low complexity" evidence="2">
    <location>
        <begin position="1134"/>
        <end position="1148"/>
    </location>
</feature>